<dbReference type="PANTHER" id="PTHR43238">
    <property type="entry name" value="GDP-L-FUCOSE SYNTHASE"/>
    <property type="match status" value="1"/>
</dbReference>
<comment type="caution">
    <text evidence="1">The sequence shown here is derived from an EMBL/GenBank/DDBJ whole genome shotgun (WGS) entry which is preliminary data.</text>
</comment>
<dbReference type="PANTHER" id="PTHR43238:SF1">
    <property type="entry name" value="GDP-L-FUCOSE SYNTHASE"/>
    <property type="match status" value="1"/>
</dbReference>
<proteinExistence type="predicted"/>
<dbReference type="Gene3D" id="3.40.50.720">
    <property type="entry name" value="NAD(P)-binding Rossmann-like Domain"/>
    <property type="match status" value="1"/>
</dbReference>
<dbReference type="AlphaFoldDB" id="A0A0F9GPX8"/>
<evidence type="ECO:0000313" key="1">
    <source>
        <dbReference type="EMBL" id="KKL65182.1"/>
    </source>
</evidence>
<evidence type="ECO:0008006" key="2">
    <source>
        <dbReference type="Google" id="ProtNLM"/>
    </source>
</evidence>
<sequence>GKERYVNTETGWRKAVGVGGGLTGFRGTRFIIDDPHSTKTAESDAERATGREWFGETTPSRFNDPKKAVYVIIMQRLHMMDLAGMIAGLTGFDGMMIWDDSQPNGQPRKWLDVSKAKELLGWSAGTSLRDGIEETIAWYASRTEDADA</sequence>
<dbReference type="GO" id="GO:0050577">
    <property type="term" value="F:GDP-L-fucose synthase activity"/>
    <property type="evidence" value="ECO:0007669"/>
    <property type="project" value="TreeGrafter"/>
</dbReference>
<accession>A0A0F9GPX8</accession>
<dbReference type="Gene3D" id="3.90.25.10">
    <property type="entry name" value="UDP-galactose 4-epimerase, domain 1"/>
    <property type="match status" value="1"/>
</dbReference>
<reference evidence="1" key="1">
    <citation type="journal article" date="2015" name="Nature">
        <title>Complex archaea that bridge the gap between prokaryotes and eukaryotes.</title>
        <authorList>
            <person name="Spang A."/>
            <person name="Saw J.H."/>
            <person name="Jorgensen S.L."/>
            <person name="Zaremba-Niedzwiedzka K."/>
            <person name="Martijn J."/>
            <person name="Lind A.E."/>
            <person name="van Eijk R."/>
            <person name="Schleper C."/>
            <person name="Guy L."/>
            <person name="Ettema T.J."/>
        </authorList>
    </citation>
    <scope>NUCLEOTIDE SEQUENCE</scope>
</reference>
<name>A0A0F9GPX8_9ZZZZ</name>
<dbReference type="InterPro" id="IPR036291">
    <property type="entry name" value="NAD(P)-bd_dom_sf"/>
</dbReference>
<feature type="non-terminal residue" evidence="1">
    <location>
        <position position="1"/>
    </location>
</feature>
<dbReference type="SUPFAM" id="SSF51735">
    <property type="entry name" value="NAD(P)-binding Rossmann-fold domains"/>
    <property type="match status" value="1"/>
</dbReference>
<dbReference type="EMBL" id="LAZR01027615">
    <property type="protein sequence ID" value="KKL65182.1"/>
    <property type="molecule type" value="Genomic_DNA"/>
</dbReference>
<gene>
    <name evidence="1" type="ORF">LCGC14_2157490</name>
</gene>
<organism evidence="1">
    <name type="scientific">marine sediment metagenome</name>
    <dbReference type="NCBI Taxonomy" id="412755"/>
    <lineage>
        <taxon>unclassified sequences</taxon>
        <taxon>metagenomes</taxon>
        <taxon>ecological metagenomes</taxon>
    </lineage>
</organism>
<protein>
    <recommendedName>
        <fullName evidence="2">NAD(P)-binding domain-containing protein</fullName>
    </recommendedName>
</protein>